<dbReference type="EMBL" id="JEOB01000002">
    <property type="protein sequence ID" value="EXM40144.1"/>
    <property type="molecule type" value="Genomic_DNA"/>
</dbReference>
<name>A0A011UHK0_RUMAL</name>
<dbReference type="AlphaFoldDB" id="A0A011UHK0"/>
<organism evidence="1 2">
    <name type="scientific">Ruminococcus albus SY3</name>
    <dbReference type="NCBI Taxonomy" id="1341156"/>
    <lineage>
        <taxon>Bacteria</taxon>
        <taxon>Bacillati</taxon>
        <taxon>Bacillota</taxon>
        <taxon>Clostridia</taxon>
        <taxon>Eubacteriales</taxon>
        <taxon>Oscillospiraceae</taxon>
        <taxon>Ruminococcus</taxon>
    </lineage>
</organism>
<reference evidence="1 2" key="1">
    <citation type="submission" date="2013-06" db="EMBL/GenBank/DDBJ databases">
        <title>Rumen cellulosomics: divergent fiber-degrading strategies revealed by comparative genome-wide analysis of six Ruminococcal strains.</title>
        <authorList>
            <person name="Dassa B."/>
            <person name="Borovok I."/>
            <person name="Lamed R."/>
            <person name="Flint H."/>
            <person name="Yeoman C.J."/>
            <person name="White B."/>
            <person name="Bayer E.A."/>
        </authorList>
    </citation>
    <scope>NUCLEOTIDE SEQUENCE [LARGE SCALE GENOMIC DNA]</scope>
    <source>
        <strain evidence="1 2">SY3</strain>
    </source>
</reference>
<protein>
    <submittedName>
        <fullName evidence="1">Uncharacterized protein</fullName>
    </submittedName>
</protein>
<keyword evidence="2" id="KW-1185">Reference proteome</keyword>
<sequence>MYTSKREKQQYFQNGILLIIYIRKIKICYVIMFDFYNECEVEKMGSILLIRNNYPEIHDE</sequence>
<evidence type="ECO:0000313" key="1">
    <source>
        <dbReference type="EMBL" id="EXM40144.1"/>
    </source>
</evidence>
<proteinExistence type="predicted"/>
<comment type="caution">
    <text evidence="1">The sequence shown here is derived from an EMBL/GenBank/DDBJ whole genome shotgun (WGS) entry which is preliminary data.</text>
</comment>
<evidence type="ECO:0000313" key="2">
    <source>
        <dbReference type="Proteomes" id="UP000021369"/>
    </source>
</evidence>
<accession>A0A011UHK0</accession>
<gene>
    <name evidence="1" type="ORF">RASY3_06680</name>
</gene>
<dbReference type="Proteomes" id="UP000021369">
    <property type="component" value="Unassembled WGS sequence"/>
</dbReference>
<dbReference type="PATRIC" id="fig|1341156.4.peg.1754"/>